<name>A0A916ZER6_9BACL</name>
<reference evidence="1" key="1">
    <citation type="journal article" date="2014" name="Int. J. Syst. Evol. Microbiol.">
        <title>Complete genome sequence of Corynebacterium casei LMG S-19264T (=DSM 44701T), isolated from a smear-ripened cheese.</title>
        <authorList>
            <consortium name="US DOE Joint Genome Institute (JGI-PGF)"/>
            <person name="Walter F."/>
            <person name="Albersmeier A."/>
            <person name="Kalinowski J."/>
            <person name="Ruckert C."/>
        </authorList>
    </citation>
    <scope>NUCLEOTIDE SEQUENCE</scope>
    <source>
        <strain evidence="1">CGMCC 1.15178</strain>
    </source>
</reference>
<dbReference type="EMBL" id="BMHP01000005">
    <property type="protein sequence ID" value="GGD91691.1"/>
    <property type="molecule type" value="Genomic_DNA"/>
</dbReference>
<gene>
    <name evidence="1" type="ORF">GCM10010911_58020</name>
</gene>
<evidence type="ECO:0000313" key="2">
    <source>
        <dbReference type="Proteomes" id="UP000612456"/>
    </source>
</evidence>
<comment type="caution">
    <text evidence="1">The sequence shown here is derived from an EMBL/GenBank/DDBJ whole genome shotgun (WGS) entry which is preliminary data.</text>
</comment>
<sequence>MTWKEIYQEILTIKKINKYVWFRGHCDVKYELKSSLFRKKLESVEG</sequence>
<organism evidence="1 2">
    <name type="scientific">Paenibacillus nasutitermitis</name>
    <dbReference type="NCBI Taxonomy" id="1652958"/>
    <lineage>
        <taxon>Bacteria</taxon>
        <taxon>Bacillati</taxon>
        <taxon>Bacillota</taxon>
        <taxon>Bacilli</taxon>
        <taxon>Bacillales</taxon>
        <taxon>Paenibacillaceae</taxon>
        <taxon>Paenibacillus</taxon>
    </lineage>
</organism>
<keyword evidence="2" id="KW-1185">Reference proteome</keyword>
<protein>
    <submittedName>
        <fullName evidence="1">Uncharacterized protein</fullName>
    </submittedName>
</protein>
<dbReference type="AlphaFoldDB" id="A0A916ZER6"/>
<evidence type="ECO:0000313" key="1">
    <source>
        <dbReference type="EMBL" id="GGD91691.1"/>
    </source>
</evidence>
<dbReference type="Proteomes" id="UP000612456">
    <property type="component" value="Unassembled WGS sequence"/>
</dbReference>
<proteinExistence type="predicted"/>
<accession>A0A916ZER6</accession>
<reference evidence="1" key="2">
    <citation type="submission" date="2020-09" db="EMBL/GenBank/DDBJ databases">
        <authorList>
            <person name="Sun Q."/>
            <person name="Zhou Y."/>
        </authorList>
    </citation>
    <scope>NUCLEOTIDE SEQUENCE</scope>
    <source>
        <strain evidence="1">CGMCC 1.15178</strain>
    </source>
</reference>